<proteinExistence type="predicted"/>
<organism evidence="2 3">
    <name type="scientific">Duganella vulcania</name>
    <dbReference type="NCBI Taxonomy" id="2692166"/>
    <lineage>
        <taxon>Bacteria</taxon>
        <taxon>Pseudomonadati</taxon>
        <taxon>Pseudomonadota</taxon>
        <taxon>Betaproteobacteria</taxon>
        <taxon>Burkholderiales</taxon>
        <taxon>Oxalobacteraceae</taxon>
        <taxon>Telluria group</taxon>
        <taxon>Duganella</taxon>
    </lineage>
</organism>
<protein>
    <recommendedName>
        <fullName evidence="4">DUF3757 domain-containing protein</fullName>
    </recommendedName>
</protein>
<dbReference type="NCBIfam" id="NF042415">
    <property type="entry name" value="STY0301_fam"/>
    <property type="match status" value="1"/>
</dbReference>
<evidence type="ECO:0000313" key="2">
    <source>
        <dbReference type="EMBL" id="MYM88362.1"/>
    </source>
</evidence>
<evidence type="ECO:0000313" key="3">
    <source>
        <dbReference type="Proteomes" id="UP000470302"/>
    </source>
</evidence>
<keyword evidence="1" id="KW-0732">Signal</keyword>
<evidence type="ECO:0000256" key="1">
    <source>
        <dbReference type="SAM" id="SignalP"/>
    </source>
</evidence>
<evidence type="ECO:0008006" key="4">
    <source>
        <dbReference type="Google" id="ProtNLM"/>
    </source>
</evidence>
<dbReference type="AlphaFoldDB" id="A0A845G4I0"/>
<dbReference type="Proteomes" id="UP000470302">
    <property type="component" value="Unassembled WGS sequence"/>
</dbReference>
<reference evidence="2 3" key="1">
    <citation type="submission" date="2020-01" db="EMBL/GenBank/DDBJ databases">
        <title>Novel species isolated from a subtropical stream in China.</title>
        <authorList>
            <person name="Lu H."/>
        </authorList>
    </citation>
    <scope>NUCLEOTIDE SEQUENCE [LARGE SCALE GENOMIC DNA]</scope>
    <source>
        <strain evidence="2 3">FT82W</strain>
    </source>
</reference>
<feature type="signal peptide" evidence="1">
    <location>
        <begin position="1"/>
        <end position="17"/>
    </location>
</feature>
<dbReference type="RefSeq" id="WP_161097408.1">
    <property type="nucleotide sequence ID" value="NZ_WWCW01000044.1"/>
</dbReference>
<sequence>MKTCALFLAAWCVAAAASEQRIDCPKEIKRDTIQITRAPAGWTAFYPFEFQPGLPLNGAGLMWGPPSSMTMSKPDWTGKVGGRDTIKWLELGGRESGEKWMACYYGDHGQNDAILSRQINVAAIECTVTYPKQIGGALDIICKW</sequence>
<gene>
    <name evidence="2" type="ORF">GTP91_14405</name>
</gene>
<name>A0A845G4I0_9BURK</name>
<accession>A0A845G4I0</accession>
<feature type="chain" id="PRO_5032635419" description="DUF3757 domain-containing protein" evidence="1">
    <location>
        <begin position="18"/>
        <end position="144"/>
    </location>
</feature>
<comment type="caution">
    <text evidence="2">The sequence shown here is derived from an EMBL/GenBank/DDBJ whole genome shotgun (WGS) entry which is preliminary data.</text>
</comment>
<dbReference type="EMBL" id="WWCW01000044">
    <property type="protein sequence ID" value="MYM88362.1"/>
    <property type="molecule type" value="Genomic_DNA"/>
</dbReference>
<dbReference type="InterPro" id="IPR049973">
    <property type="entry name" value="STY0301-like"/>
</dbReference>